<organism evidence="1 2">
    <name type="scientific">Candidatus Jorgensenbacteria bacterium GWA1_54_12</name>
    <dbReference type="NCBI Taxonomy" id="1798468"/>
    <lineage>
        <taxon>Bacteria</taxon>
        <taxon>Candidatus Joergenseniibacteriota</taxon>
    </lineage>
</organism>
<sequence length="73" mass="7711">MVCRKEGAVRALTKRELGEVELMLDVVWAGVLASDAIEHGGIPLNPVPARPDVVMTGEQLRSLATNTGIVGSD</sequence>
<proteinExistence type="predicted"/>
<evidence type="ECO:0000313" key="1">
    <source>
        <dbReference type="EMBL" id="OGG37802.1"/>
    </source>
</evidence>
<gene>
    <name evidence="1" type="ORF">A2110_01795</name>
</gene>
<dbReference type="STRING" id="1798468.A2110_01795"/>
<name>A0A1F6BM17_9BACT</name>
<evidence type="ECO:0000313" key="2">
    <source>
        <dbReference type="Proteomes" id="UP000176273"/>
    </source>
</evidence>
<protein>
    <submittedName>
        <fullName evidence="1">Uncharacterized protein</fullName>
    </submittedName>
</protein>
<comment type="caution">
    <text evidence="1">The sequence shown here is derived from an EMBL/GenBank/DDBJ whole genome shotgun (WGS) entry which is preliminary data.</text>
</comment>
<dbReference type="Proteomes" id="UP000176273">
    <property type="component" value="Unassembled WGS sequence"/>
</dbReference>
<dbReference type="AlphaFoldDB" id="A0A1F6BM17"/>
<dbReference type="EMBL" id="MFKH01000001">
    <property type="protein sequence ID" value="OGG37802.1"/>
    <property type="molecule type" value="Genomic_DNA"/>
</dbReference>
<reference evidence="1 2" key="1">
    <citation type="journal article" date="2016" name="Nat. Commun.">
        <title>Thousands of microbial genomes shed light on interconnected biogeochemical processes in an aquifer system.</title>
        <authorList>
            <person name="Anantharaman K."/>
            <person name="Brown C.T."/>
            <person name="Hug L.A."/>
            <person name="Sharon I."/>
            <person name="Castelle C.J."/>
            <person name="Probst A.J."/>
            <person name="Thomas B.C."/>
            <person name="Singh A."/>
            <person name="Wilkins M.J."/>
            <person name="Karaoz U."/>
            <person name="Brodie E.L."/>
            <person name="Williams K.H."/>
            <person name="Hubbard S.S."/>
            <person name="Banfield J.F."/>
        </authorList>
    </citation>
    <scope>NUCLEOTIDE SEQUENCE [LARGE SCALE GENOMIC DNA]</scope>
</reference>
<accession>A0A1F6BM17</accession>